<dbReference type="AlphaFoldDB" id="A0A820EF66"/>
<evidence type="ECO:0000256" key="4">
    <source>
        <dbReference type="ARBA" id="ARBA00022695"/>
    </source>
</evidence>
<dbReference type="EC" id="2.7.7.6" evidence="1"/>
<keyword evidence="5" id="KW-0804">Transcription</keyword>
<evidence type="ECO:0000313" key="6">
    <source>
        <dbReference type="EMBL" id="CAF4245951.1"/>
    </source>
</evidence>
<proteinExistence type="predicted"/>
<dbReference type="EMBL" id="CAJOBD010021403">
    <property type="protein sequence ID" value="CAF4245951.1"/>
    <property type="molecule type" value="Genomic_DNA"/>
</dbReference>
<gene>
    <name evidence="6" type="ORF">JBS370_LOCUS38511</name>
</gene>
<comment type="caution">
    <text evidence="6">The sequence shown here is derived from an EMBL/GenBank/DDBJ whole genome shotgun (WGS) entry which is preliminary data.</text>
</comment>
<evidence type="ECO:0000256" key="5">
    <source>
        <dbReference type="ARBA" id="ARBA00023163"/>
    </source>
</evidence>
<sequence length="189" mass="22160">LVITYQDFLVSKDGTPLTGLIQDHVLAGRTLTMHDRFFENHAHQNQMQQILMLMANRDVIIRHGHLLSGLIYKAYCGSTLPSLLHSYYEFYGKRYVLLLSLGLSHRRRLINQCRDQAGQKTLQKIFSLSEYSNEQILINQFAKGFCLKSFDEHQYQYQFVKQSMSNLFKQFQENNLQFLIQSGAKRLNY</sequence>
<dbReference type="GO" id="GO:0003899">
    <property type="term" value="F:DNA-directed RNA polymerase activity"/>
    <property type="evidence" value="ECO:0007669"/>
    <property type="project" value="UniProtKB-EC"/>
</dbReference>
<evidence type="ECO:0000256" key="3">
    <source>
        <dbReference type="ARBA" id="ARBA00022679"/>
    </source>
</evidence>
<evidence type="ECO:0000256" key="1">
    <source>
        <dbReference type="ARBA" id="ARBA00012418"/>
    </source>
</evidence>
<evidence type="ECO:0000313" key="7">
    <source>
        <dbReference type="Proteomes" id="UP000663836"/>
    </source>
</evidence>
<accession>A0A820EF66</accession>
<dbReference type="SUPFAM" id="SSF64484">
    <property type="entry name" value="beta and beta-prime subunits of DNA dependent RNA-polymerase"/>
    <property type="match status" value="1"/>
</dbReference>
<keyword evidence="2" id="KW-0240">DNA-directed RNA polymerase</keyword>
<protein>
    <recommendedName>
        <fullName evidence="1">DNA-directed RNA polymerase</fullName>
        <ecNumber evidence="1">2.7.7.6</ecNumber>
    </recommendedName>
</protein>
<dbReference type="Proteomes" id="UP000663836">
    <property type="component" value="Unassembled WGS sequence"/>
</dbReference>
<dbReference type="GO" id="GO:0000428">
    <property type="term" value="C:DNA-directed RNA polymerase complex"/>
    <property type="evidence" value="ECO:0007669"/>
    <property type="project" value="UniProtKB-KW"/>
</dbReference>
<evidence type="ECO:0000256" key="2">
    <source>
        <dbReference type="ARBA" id="ARBA00022478"/>
    </source>
</evidence>
<organism evidence="6 7">
    <name type="scientific">Rotaria sordida</name>
    <dbReference type="NCBI Taxonomy" id="392033"/>
    <lineage>
        <taxon>Eukaryota</taxon>
        <taxon>Metazoa</taxon>
        <taxon>Spiralia</taxon>
        <taxon>Gnathifera</taxon>
        <taxon>Rotifera</taxon>
        <taxon>Eurotatoria</taxon>
        <taxon>Bdelloidea</taxon>
        <taxon>Philodinida</taxon>
        <taxon>Philodinidae</taxon>
        <taxon>Rotaria</taxon>
    </lineage>
</organism>
<name>A0A820EF66_9BILA</name>
<keyword evidence="3" id="KW-0808">Transferase</keyword>
<reference evidence="6" key="1">
    <citation type="submission" date="2021-02" db="EMBL/GenBank/DDBJ databases">
        <authorList>
            <person name="Nowell W R."/>
        </authorList>
    </citation>
    <scope>NUCLEOTIDE SEQUENCE</scope>
</reference>
<keyword evidence="4" id="KW-0548">Nucleotidyltransferase</keyword>
<dbReference type="Gene3D" id="1.10.274.100">
    <property type="entry name" value="RNA polymerase Rpb1, domain 3"/>
    <property type="match status" value="2"/>
</dbReference>
<feature type="non-terminal residue" evidence="6">
    <location>
        <position position="1"/>
    </location>
</feature>
<dbReference type="InterPro" id="IPR042102">
    <property type="entry name" value="RNA_pol_Rpb1_3_sf"/>
</dbReference>